<sequence length="110" mass="12533">MTGTYSKADIGMRILIEHLLTLPNITPEDMCIIDADDLLGDPEKVLGYLCDMLDEGFREEMVNWGEIPEELKKQLGKWKGFHEDALEAKGIRKRERNGIREVWKRGSASG</sequence>
<dbReference type="AlphaFoldDB" id="A0A3N4I034"/>
<dbReference type="OrthoDB" id="2405944at2759"/>
<dbReference type="SUPFAM" id="SSF52540">
    <property type="entry name" value="P-loop containing nucleoside triphosphate hydrolases"/>
    <property type="match status" value="1"/>
</dbReference>
<evidence type="ECO:0000313" key="1">
    <source>
        <dbReference type="EMBL" id="RPA78797.1"/>
    </source>
</evidence>
<keyword evidence="2" id="KW-1185">Reference proteome</keyword>
<dbReference type="Gene3D" id="3.40.50.300">
    <property type="entry name" value="P-loop containing nucleotide triphosphate hydrolases"/>
    <property type="match status" value="1"/>
</dbReference>
<accession>A0A3N4I034</accession>
<dbReference type="Proteomes" id="UP000275078">
    <property type="component" value="Unassembled WGS sequence"/>
</dbReference>
<dbReference type="EMBL" id="ML119707">
    <property type="protein sequence ID" value="RPA78797.1"/>
    <property type="molecule type" value="Genomic_DNA"/>
</dbReference>
<dbReference type="STRING" id="1160509.A0A3N4I034"/>
<name>A0A3N4I034_ASCIM</name>
<evidence type="ECO:0000313" key="2">
    <source>
        <dbReference type="Proteomes" id="UP000275078"/>
    </source>
</evidence>
<protein>
    <submittedName>
        <fullName evidence="1">Uncharacterized protein</fullName>
    </submittedName>
</protein>
<gene>
    <name evidence="1" type="ORF">BJ508DRAFT_308975</name>
</gene>
<dbReference type="InterPro" id="IPR027417">
    <property type="entry name" value="P-loop_NTPase"/>
</dbReference>
<proteinExistence type="predicted"/>
<organism evidence="1 2">
    <name type="scientific">Ascobolus immersus RN42</name>
    <dbReference type="NCBI Taxonomy" id="1160509"/>
    <lineage>
        <taxon>Eukaryota</taxon>
        <taxon>Fungi</taxon>
        <taxon>Dikarya</taxon>
        <taxon>Ascomycota</taxon>
        <taxon>Pezizomycotina</taxon>
        <taxon>Pezizomycetes</taxon>
        <taxon>Pezizales</taxon>
        <taxon>Ascobolaceae</taxon>
        <taxon>Ascobolus</taxon>
    </lineage>
</organism>
<reference evidence="1 2" key="1">
    <citation type="journal article" date="2018" name="Nat. Ecol. Evol.">
        <title>Pezizomycetes genomes reveal the molecular basis of ectomycorrhizal truffle lifestyle.</title>
        <authorList>
            <person name="Murat C."/>
            <person name="Payen T."/>
            <person name="Noel B."/>
            <person name="Kuo A."/>
            <person name="Morin E."/>
            <person name="Chen J."/>
            <person name="Kohler A."/>
            <person name="Krizsan K."/>
            <person name="Balestrini R."/>
            <person name="Da Silva C."/>
            <person name="Montanini B."/>
            <person name="Hainaut M."/>
            <person name="Levati E."/>
            <person name="Barry K.W."/>
            <person name="Belfiori B."/>
            <person name="Cichocki N."/>
            <person name="Clum A."/>
            <person name="Dockter R.B."/>
            <person name="Fauchery L."/>
            <person name="Guy J."/>
            <person name="Iotti M."/>
            <person name="Le Tacon F."/>
            <person name="Lindquist E.A."/>
            <person name="Lipzen A."/>
            <person name="Malagnac F."/>
            <person name="Mello A."/>
            <person name="Molinier V."/>
            <person name="Miyauchi S."/>
            <person name="Poulain J."/>
            <person name="Riccioni C."/>
            <person name="Rubini A."/>
            <person name="Sitrit Y."/>
            <person name="Splivallo R."/>
            <person name="Traeger S."/>
            <person name="Wang M."/>
            <person name="Zifcakova L."/>
            <person name="Wipf D."/>
            <person name="Zambonelli A."/>
            <person name="Paolocci F."/>
            <person name="Nowrousian M."/>
            <person name="Ottonello S."/>
            <person name="Baldrian P."/>
            <person name="Spatafora J.W."/>
            <person name="Henrissat B."/>
            <person name="Nagy L.G."/>
            <person name="Aury J.M."/>
            <person name="Wincker P."/>
            <person name="Grigoriev I.V."/>
            <person name="Bonfante P."/>
            <person name="Martin F.M."/>
        </authorList>
    </citation>
    <scope>NUCLEOTIDE SEQUENCE [LARGE SCALE GENOMIC DNA]</scope>
    <source>
        <strain evidence="1 2">RN42</strain>
    </source>
</reference>